<protein>
    <submittedName>
        <fullName evidence="1">Uncharacterized protein</fullName>
    </submittedName>
</protein>
<evidence type="ECO:0000313" key="1">
    <source>
        <dbReference type="EMBL" id="MBB5081840.1"/>
    </source>
</evidence>
<dbReference type="AlphaFoldDB" id="A0A7W8A943"/>
<dbReference type="Proteomes" id="UP000568380">
    <property type="component" value="Unassembled WGS sequence"/>
</dbReference>
<name>A0A7W8A943_9ACTN</name>
<comment type="caution">
    <text evidence="1">The sequence shown here is derived from an EMBL/GenBank/DDBJ whole genome shotgun (WGS) entry which is preliminary data.</text>
</comment>
<gene>
    <name evidence="1" type="ORF">HNR40_007335</name>
</gene>
<dbReference type="RefSeq" id="WP_184969500.1">
    <property type="nucleotide sequence ID" value="NZ_JACHIN010000011.1"/>
</dbReference>
<organism evidence="1 2">
    <name type="scientific">Nonomuraea endophytica</name>
    <dbReference type="NCBI Taxonomy" id="714136"/>
    <lineage>
        <taxon>Bacteria</taxon>
        <taxon>Bacillati</taxon>
        <taxon>Actinomycetota</taxon>
        <taxon>Actinomycetes</taxon>
        <taxon>Streptosporangiales</taxon>
        <taxon>Streptosporangiaceae</taxon>
        <taxon>Nonomuraea</taxon>
    </lineage>
</organism>
<sequence length="82" mass="8655">MPLAPDLARGIMLPGIALAHPPQFLLDWTRGPTRTTVAAVSRGARWCGEHEAATTVVQGGPLMRVRIETGAAVVARGNQWAG</sequence>
<accession>A0A7W8A943</accession>
<evidence type="ECO:0000313" key="2">
    <source>
        <dbReference type="Proteomes" id="UP000568380"/>
    </source>
</evidence>
<proteinExistence type="predicted"/>
<keyword evidence="2" id="KW-1185">Reference proteome</keyword>
<reference evidence="1 2" key="1">
    <citation type="submission" date="2020-08" db="EMBL/GenBank/DDBJ databases">
        <title>Genomic Encyclopedia of Type Strains, Phase IV (KMG-IV): sequencing the most valuable type-strain genomes for metagenomic binning, comparative biology and taxonomic classification.</title>
        <authorList>
            <person name="Goeker M."/>
        </authorList>
    </citation>
    <scope>NUCLEOTIDE SEQUENCE [LARGE SCALE GENOMIC DNA]</scope>
    <source>
        <strain evidence="1 2">DSM 45385</strain>
    </source>
</reference>
<dbReference type="EMBL" id="JACHIN010000011">
    <property type="protein sequence ID" value="MBB5081840.1"/>
    <property type="molecule type" value="Genomic_DNA"/>
</dbReference>